<dbReference type="STRING" id="5865.A7AU68"/>
<name>A7AU68_BABBO</name>
<dbReference type="InterPro" id="IPR051575">
    <property type="entry name" value="Myb-like_DNA-bd"/>
</dbReference>
<dbReference type="Pfam" id="PF00249">
    <property type="entry name" value="Myb_DNA-binding"/>
    <property type="match status" value="1"/>
</dbReference>
<dbReference type="PANTHER" id="PTHR46621">
    <property type="entry name" value="SNRNA-ACTIVATING PROTEIN COMPLEX SUBUNIT 4"/>
    <property type="match status" value="1"/>
</dbReference>
<proteinExistence type="predicted"/>
<keyword evidence="4" id="KW-0539">Nucleus</keyword>
<dbReference type="CDD" id="cd00167">
    <property type="entry name" value="SANT"/>
    <property type="match status" value="2"/>
</dbReference>
<dbReference type="VEuPathDB" id="PiroplasmaDB:BBOV_II005270"/>
<feature type="domain" description="Myb-like" evidence="5">
    <location>
        <begin position="250"/>
        <end position="312"/>
    </location>
</feature>
<gene>
    <name evidence="6" type="ORF">BBOV_II005270</name>
</gene>
<dbReference type="GeneID" id="5478279"/>
<dbReference type="GO" id="GO:0019185">
    <property type="term" value="C:snRNA-activating protein complex"/>
    <property type="evidence" value="ECO:0007669"/>
    <property type="project" value="TreeGrafter"/>
</dbReference>
<dbReference type="PANTHER" id="PTHR46621:SF1">
    <property type="entry name" value="SNRNA-ACTIVATING PROTEIN COMPLEX SUBUNIT 4"/>
    <property type="match status" value="1"/>
</dbReference>
<dbReference type="Pfam" id="PF13921">
    <property type="entry name" value="Myb_DNA-bind_6"/>
    <property type="match status" value="1"/>
</dbReference>
<organism evidence="6 7">
    <name type="scientific">Babesia bovis</name>
    <dbReference type="NCBI Taxonomy" id="5865"/>
    <lineage>
        <taxon>Eukaryota</taxon>
        <taxon>Sar</taxon>
        <taxon>Alveolata</taxon>
        <taxon>Apicomplexa</taxon>
        <taxon>Aconoidasida</taxon>
        <taxon>Piroplasmida</taxon>
        <taxon>Babesiidae</taxon>
        <taxon>Babesia</taxon>
    </lineage>
</organism>
<evidence type="ECO:0000313" key="6">
    <source>
        <dbReference type="EMBL" id="EDO06479.1"/>
    </source>
</evidence>
<feature type="domain" description="Myb-like" evidence="5">
    <location>
        <begin position="313"/>
        <end position="363"/>
    </location>
</feature>
<dbReference type="GO" id="GO:0042795">
    <property type="term" value="P:snRNA transcription by RNA polymerase II"/>
    <property type="evidence" value="ECO:0007669"/>
    <property type="project" value="TreeGrafter"/>
</dbReference>
<dbReference type="GO" id="GO:0042796">
    <property type="term" value="P:snRNA transcription by RNA polymerase III"/>
    <property type="evidence" value="ECO:0007669"/>
    <property type="project" value="TreeGrafter"/>
</dbReference>
<evidence type="ECO:0000256" key="1">
    <source>
        <dbReference type="ARBA" id="ARBA00023015"/>
    </source>
</evidence>
<dbReference type="InterPro" id="IPR009057">
    <property type="entry name" value="Homeodomain-like_sf"/>
</dbReference>
<dbReference type="Gene3D" id="1.10.10.60">
    <property type="entry name" value="Homeodomain-like"/>
    <property type="match status" value="2"/>
</dbReference>
<dbReference type="PROSITE" id="PS50090">
    <property type="entry name" value="MYB_LIKE"/>
    <property type="match status" value="2"/>
</dbReference>
<dbReference type="Proteomes" id="UP000002173">
    <property type="component" value="Chromosome 2"/>
</dbReference>
<protein>
    <submittedName>
        <fullName evidence="6">Myb-like DNA-binding domain containing protein</fullName>
    </submittedName>
</protein>
<dbReference type="InParanoid" id="A7AU68"/>
<dbReference type="EMBL" id="AAXT01000003">
    <property type="protein sequence ID" value="EDO06479.1"/>
    <property type="molecule type" value="Genomic_DNA"/>
</dbReference>
<keyword evidence="3" id="KW-0804">Transcription</keyword>
<dbReference type="OMA" id="DLSVFWD"/>
<keyword evidence="7" id="KW-1185">Reference proteome</keyword>
<keyword evidence="2 6" id="KW-0238">DNA-binding</keyword>
<dbReference type="eggNOG" id="KOG0048">
    <property type="taxonomic scope" value="Eukaryota"/>
</dbReference>
<dbReference type="GO" id="GO:0001006">
    <property type="term" value="F:RNA polymerase III type 3 promoter sequence-specific DNA binding"/>
    <property type="evidence" value="ECO:0007669"/>
    <property type="project" value="TreeGrafter"/>
</dbReference>
<dbReference type="SMART" id="SM00717">
    <property type="entry name" value="SANT"/>
    <property type="match status" value="2"/>
</dbReference>
<evidence type="ECO:0000313" key="7">
    <source>
        <dbReference type="Proteomes" id="UP000002173"/>
    </source>
</evidence>
<evidence type="ECO:0000256" key="2">
    <source>
        <dbReference type="ARBA" id="ARBA00023125"/>
    </source>
</evidence>
<comment type="caution">
    <text evidence="6">The sequence shown here is derived from an EMBL/GenBank/DDBJ whole genome shotgun (WGS) entry which is preliminary data.</text>
</comment>
<evidence type="ECO:0000259" key="5">
    <source>
        <dbReference type="PROSITE" id="PS50090"/>
    </source>
</evidence>
<accession>A7AU68</accession>
<dbReference type="SUPFAM" id="SSF46689">
    <property type="entry name" value="Homeodomain-like"/>
    <property type="match status" value="1"/>
</dbReference>
<dbReference type="KEGG" id="bbo:BBOV_II005270"/>
<sequence>MKDSISQLEDDRGRKPASNNDAVVIHNFSASLPLYRRKYDWKVPKWEPDQIRELHKSVRHEIIRAICGGPDGLEAHLSIEDLRQSVELLQLPSSRLLYELYITYGNLHISGIILKCKDDLSGTIELLKNNPEGFREFVMGDPVEPCSEPESSTPPPVCSDISSLWSRVADAVNAGKTSSRSRLSTECCSIFLNSTEDGKLLDTVTAKDVERLQRYIDSDPTDTDSFVSGAEKAQELGITLYQYLKAASMNSRSVNRRWTSGDDEKLRRAVRKEVNYRVTGTKRSESINWRNVSRFMGNRTNEQCRLRWRFICKGHQSGDNFTLSELYALQLLYSAYGDNWQKIARLIPGKQPHQCRNKYLSSISIPDQSEYLTYYKDLKNTITNRNASVNVRRWWSKVDWLGMKLLKIANITKNKAIMDVLCDFYASDIIATRIGRLFGDCSLVRSQDLNSLDVLRVSEYLKRYTSTMVTKIVNSTFPTLLRVSLYILI</sequence>
<dbReference type="InterPro" id="IPR001005">
    <property type="entry name" value="SANT/Myb"/>
</dbReference>
<dbReference type="AlphaFoldDB" id="A7AU68"/>
<keyword evidence="1" id="KW-0805">Transcription regulation</keyword>
<dbReference type="GO" id="GO:0000978">
    <property type="term" value="F:RNA polymerase II cis-regulatory region sequence-specific DNA binding"/>
    <property type="evidence" value="ECO:0007669"/>
    <property type="project" value="TreeGrafter"/>
</dbReference>
<evidence type="ECO:0000256" key="4">
    <source>
        <dbReference type="ARBA" id="ARBA00023242"/>
    </source>
</evidence>
<evidence type="ECO:0000256" key="3">
    <source>
        <dbReference type="ARBA" id="ARBA00023163"/>
    </source>
</evidence>
<reference evidence="6 7" key="1">
    <citation type="journal article" date="2007" name="PLoS Pathog.">
        <title>Genome sequence of Babesia bovis and comparative analysis of apicomplexan hemoprotozoa.</title>
        <authorList>
            <person name="Brayton K.A."/>
            <person name="Lau A.O.T."/>
            <person name="Herndon D.R."/>
            <person name="Hannick L."/>
            <person name="Kappmeyer L.S."/>
            <person name="Berens S.J."/>
            <person name="Bidwell S.L."/>
            <person name="Brown W.C."/>
            <person name="Crabtree J."/>
            <person name="Fadrosh D."/>
            <person name="Feldblum T."/>
            <person name="Forberger H.A."/>
            <person name="Haas B.J."/>
            <person name="Howell J.M."/>
            <person name="Khouri H."/>
            <person name="Koo H."/>
            <person name="Mann D.J."/>
            <person name="Norimine J."/>
            <person name="Paulsen I.T."/>
            <person name="Radune D."/>
            <person name="Ren Q."/>
            <person name="Smith R.K. Jr."/>
            <person name="Suarez C.E."/>
            <person name="White O."/>
            <person name="Wortman J.R."/>
            <person name="Knowles D.P. Jr."/>
            <person name="McElwain T.F."/>
            <person name="Nene V.M."/>
        </authorList>
    </citation>
    <scope>NUCLEOTIDE SEQUENCE [LARGE SCALE GENOMIC DNA]</scope>
    <source>
        <strain evidence="6">T2Bo</strain>
    </source>
</reference>